<sequence length="391" mass="43302">MIYPFHRGGRVKLRCAPKCVCEQQACPVVSLENSRKVPPWGGSWATLFLADQLDKLDSERPGIASQDTCTRSPLDNLGSMHRVSGAIPKTEFLTFSGDAGSHIGGATSSRQGPGDYGGVPMRHPEKVSIGRGWGWRNNFNRICGVRLENPHGTRLESNPNLPVIGSLDYRESSALDRAAIEARLMMLDLEEVYPRGAEYVRTRERGSEEIKAVLEKFWPACFGGPRTKASLSQLTILPTRRLGFESRLREPAFAWRKSGKPLHVKTAPSSPERDSNLDLPALGSLAQHETSYVTEEKPPPVHPTEIRTSISPSSAVELNTTSALANYATEAVILPPIIQKRCVVIKKKLHSDVILFHMIFYDEKENNMYGGFNFTVKDAFILGRGEGNYSK</sequence>
<protein>
    <submittedName>
        <fullName evidence="1">Uncharacterized protein</fullName>
    </submittedName>
</protein>
<accession>A0A7R8VG86</accession>
<evidence type="ECO:0000313" key="1">
    <source>
        <dbReference type="EMBL" id="CAD7197251.1"/>
    </source>
</evidence>
<dbReference type="AlphaFoldDB" id="A0A7R8VG86"/>
<name>A0A7R8VG86_TIMDO</name>
<proteinExistence type="predicted"/>
<reference evidence="1" key="1">
    <citation type="submission" date="2020-11" db="EMBL/GenBank/DDBJ databases">
        <authorList>
            <person name="Tran Van P."/>
        </authorList>
    </citation>
    <scope>NUCLEOTIDE SEQUENCE</scope>
</reference>
<dbReference type="EMBL" id="OA565557">
    <property type="protein sequence ID" value="CAD7197251.1"/>
    <property type="molecule type" value="Genomic_DNA"/>
</dbReference>
<gene>
    <name evidence="1" type="ORF">TDIB3V08_LOCUS3562</name>
</gene>
<organism evidence="1">
    <name type="scientific">Timema douglasi</name>
    <name type="common">Walking stick</name>
    <dbReference type="NCBI Taxonomy" id="61478"/>
    <lineage>
        <taxon>Eukaryota</taxon>
        <taxon>Metazoa</taxon>
        <taxon>Ecdysozoa</taxon>
        <taxon>Arthropoda</taxon>
        <taxon>Hexapoda</taxon>
        <taxon>Insecta</taxon>
        <taxon>Pterygota</taxon>
        <taxon>Neoptera</taxon>
        <taxon>Polyneoptera</taxon>
        <taxon>Phasmatodea</taxon>
        <taxon>Timematodea</taxon>
        <taxon>Timematoidea</taxon>
        <taxon>Timematidae</taxon>
        <taxon>Timema</taxon>
    </lineage>
</organism>